<keyword evidence="1" id="KW-0472">Membrane</keyword>
<protein>
    <recommendedName>
        <fullName evidence="4">DUF4884 domain-containing protein</fullName>
    </recommendedName>
</protein>
<dbReference type="PROSITE" id="PS51257">
    <property type="entry name" value="PROKAR_LIPOPROTEIN"/>
    <property type="match status" value="1"/>
</dbReference>
<proteinExistence type="predicted"/>
<dbReference type="AlphaFoldDB" id="R6CEV4"/>
<dbReference type="Pfam" id="PF16225">
    <property type="entry name" value="DUF4884"/>
    <property type="match status" value="1"/>
</dbReference>
<feature type="transmembrane region" description="Helical" evidence="1">
    <location>
        <begin position="20"/>
        <end position="41"/>
    </location>
</feature>
<evidence type="ECO:0008006" key="4">
    <source>
        <dbReference type="Google" id="ProtNLM"/>
    </source>
</evidence>
<evidence type="ECO:0000256" key="1">
    <source>
        <dbReference type="SAM" id="Phobius"/>
    </source>
</evidence>
<accession>R6CEV4</accession>
<dbReference type="EMBL" id="CBCJ010000173">
    <property type="protein sequence ID" value="CDA71449.1"/>
    <property type="molecule type" value="Genomic_DNA"/>
</dbReference>
<reference evidence="2" key="1">
    <citation type="submission" date="2012-11" db="EMBL/GenBank/DDBJ databases">
        <title>Dependencies among metagenomic species, viruses, plasmids and units of genetic variation.</title>
        <authorList>
            <person name="Nielsen H.B."/>
            <person name="Almeida M."/>
            <person name="Juncker A.S."/>
            <person name="Rasmussen S."/>
            <person name="Li J."/>
            <person name="Sunagawa S."/>
            <person name="Plichta D."/>
            <person name="Gautier L."/>
            <person name="Le Chatelier E."/>
            <person name="Peletier E."/>
            <person name="Bonde I."/>
            <person name="Nielsen T."/>
            <person name="Manichanh C."/>
            <person name="Arumugam M."/>
            <person name="Batto J."/>
            <person name="Santos M.B.Q.D."/>
            <person name="Blom N."/>
            <person name="Borruel N."/>
            <person name="Burgdorf K.S."/>
            <person name="Boumezbeur F."/>
            <person name="Casellas F."/>
            <person name="Dore J."/>
            <person name="Guarner F."/>
            <person name="Hansen T."/>
            <person name="Hildebrand F."/>
            <person name="Kaas R.S."/>
            <person name="Kennedy S."/>
            <person name="Kristiansen K."/>
            <person name="Kultima J.R."/>
            <person name="Leonard P."/>
            <person name="Levenez F."/>
            <person name="Lund O."/>
            <person name="Moumen B."/>
            <person name="Le Paslier D."/>
            <person name="Pons N."/>
            <person name="Pedersen O."/>
            <person name="Prifti E."/>
            <person name="Qin J."/>
            <person name="Raes J."/>
            <person name="Tap J."/>
            <person name="Tims S."/>
            <person name="Ussery D.W."/>
            <person name="Yamada T."/>
            <person name="MetaHit consortium"/>
            <person name="Renault P."/>
            <person name="Sicheritz-Ponten T."/>
            <person name="Bork P."/>
            <person name="Wang J."/>
            <person name="Brunak S."/>
            <person name="Ehrlich S.D."/>
        </authorList>
    </citation>
    <scope>NUCLEOTIDE SEQUENCE [LARGE SCALE GENOMIC DNA]</scope>
</reference>
<evidence type="ECO:0000313" key="3">
    <source>
        <dbReference type="Proteomes" id="UP000018362"/>
    </source>
</evidence>
<comment type="caution">
    <text evidence="2">The sequence shown here is derived from an EMBL/GenBank/DDBJ whole genome shotgun (WGS) entry which is preliminary data.</text>
</comment>
<dbReference type="Proteomes" id="UP000018362">
    <property type="component" value="Unassembled WGS sequence"/>
</dbReference>
<sequence length="112" mass="12547">MDIFVKTNNPKLLSMKASLFYTGLISLCSMIFSSCGVGIPIQNKAPQNNDTYTISYLFEHDGVKVYRFYDMGNYVYFTTKGEVTSINNDSTAQRTIVVPKDNLIIAPKETGK</sequence>
<evidence type="ECO:0000313" key="2">
    <source>
        <dbReference type="EMBL" id="CDA71449.1"/>
    </source>
</evidence>
<keyword evidence="1" id="KW-0812">Transmembrane</keyword>
<gene>
    <name evidence="2" type="ORF">BN509_02291</name>
</gene>
<name>R6CEV4_9BACT</name>
<keyword evidence="1" id="KW-1133">Transmembrane helix</keyword>
<organism evidence="2 3">
    <name type="scientific">Phocaeicola coprocola CAG:162</name>
    <dbReference type="NCBI Taxonomy" id="1263040"/>
    <lineage>
        <taxon>Bacteria</taxon>
        <taxon>Pseudomonadati</taxon>
        <taxon>Bacteroidota</taxon>
        <taxon>Bacteroidia</taxon>
        <taxon>Bacteroidales</taxon>
        <taxon>Bacteroidaceae</taxon>
        <taxon>Phocaeicola</taxon>
    </lineage>
</organism>
<dbReference type="InterPro" id="IPR032618">
    <property type="entry name" value="DUF4884"/>
</dbReference>